<evidence type="ECO:0008006" key="3">
    <source>
        <dbReference type="Google" id="ProtNLM"/>
    </source>
</evidence>
<reference evidence="2" key="1">
    <citation type="submission" date="2016-10" db="EMBL/GenBank/DDBJ databases">
        <authorList>
            <person name="Varghese N."/>
            <person name="Submissions S."/>
        </authorList>
    </citation>
    <scope>NUCLEOTIDE SEQUENCE [LARGE SCALE GENOMIC DNA]</scope>
    <source>
        <strain evidence="2">DSM 24536</strain>
    </source>
</reference>
<organism evidence="1 2">
    <name type="scientific">Daejeonella rubra</name>
    <dbReference type="NCBI Taxonomy" id="990371"/>
    <lineage>
        <taxon>Bacteria</taxon>
        <taxon>Pseudomonadati</taxon>
        <taxon>Bacteroidota</taxon>
        <taxon>Sphingobacteriia</taxon>
        <taxon>Sphingobacteriales</taxon>
        <taxon>Sphingobacteriaceae</taxon>
        <taxon>Daejeonella</taxon>
    </lineage>
</organism>
<evidence type="ECO:0000313" key="2">
    <source>
        <dbReference type="Proteomes" id="UP000199226"/>
    </source>
</evidence>
<proteinExistence type="predicted"/>
<sequence length="32" mass="3755">MGEWIRKLGFNIEEHVIVSEKKGQLNINLETE</sequence>
<name>A0A1G9PNI8_9SPHI</name>
<protein>
    <recommendedName>
        <fullName evidence="3">Toxin SymE, type I toxin-antitoxin system</fullName>
    </recommendedName>
</protein>
<accession>A0A1G9PNI8</accession>
<keyword evidence="2" id="KW-1185">Reference proteome</keyword>
<evidence type="ECO:0000313" key="1">
    <source>
        <dbReference type="EMBL" id="SDM00061.1"/>
    </source>
</evidence>
<gene>
    <name evidence="1" type="ORF">SAMN05421813_104198</name>
</gene>
<dbReference type="EMBL" id="FNHH01000004">
    <property type="protein sequence ID" value="SDM00061.1"/>
    <property type="molecule type" value="Genomic_DNA"/>
</dbReference>
<dbReference type="AlphaFoldDB" id="A0A1G9PNI8"/>
<dbReference type="Proteomes" id="UP000199226">
    <property type="component" value="Unassembled WGS sequence"/>
</dbReference>